<feature type="transmembrane region" description="Helical" evidence="2">
    <location>
        <begin position="206"/>
        <end position="225"/>
    </location>
</feature>
<proteinExistence type="predicted"/>
<comment type="caution">
    <text evidence="3">The sequence shown here is derived from an EMBL/GenBank/DDBJ whole genome shotgun (WGS) entry which is preliminary data.</text>
</comment>
<evidence type="ECO:0000313" key="4">
    <source>
        <dbReference type="Proteomes" id="UP001634393"/>
    </source>
</evidence>
<keyword evidence="2" id="KW-1133">Transmembrane helix</keyword>
<reference evidence="3 4" key="1">
    <citation type="submission" date="2024-12" db="EMBL/GenBank/DDBJ databases">
        <title>The unique morphological basis and parallel evolutionary history of personate flowers in Penstemon.</title>
        <authorList>
            <person name="Depatie T.H."/>
            <person name="Wessinger C.A."/>
        </authorList>
    </citation>
    <scope>NUCLEOTIDE SEQUENCE [LARGE SCALE GENOMIC DNA]</scope>
    <source>
        <strain evidence="3">WTNN_2</strain>
        <tissue evidence="3">Leaf</tissue>
    </source>
</reference>
<dbReference type="PANTHER" id="PTHR36787">
    <property type="entry name" value="TRANSMEMBRANE PROTEIN"/>
    <property type="match status" value="1"/>
</dbReference>
<keyword evidence="4" id="KW-1185">Reference proteome</keyword>
<accession>A0ABD3T095</accession>
<protein>
    <recommendedName>
        <fullName evidence="5">Transmembrane protein</fullName>
    </recommendedName>
</protein>
<feature type="transmembrane region" description="Helical" evidence="2">
    <location>
        <begin position="175"/>
        <end position="194"/>
    </location>
</feature>
<keyword evidence="2" id="KW-0472">Membrane</keyword>
<keyword evidence="2" id="KW-0812">Transmembrane</keyword>
<sequence length="319" mass="34789">MAERPETHPLVSSSDQSSSQDSTTNQTKVPAYGGLKSPDGNIPAFPILYPAFVPGLFPPLQDQEHMNRGPGLYAVPVLPYGQPTTGFPSNTLVPFTYNIPTDSNSDVCAGISRLEFPYYNFNCCVVISERFSPENRELLGEQGQAGGEQQQQEQQQQQEEGGPQEGQVVVRRFQIAFQIDVVLLLKLAAVIFLFHQDGSKQKLTLLVFFASLVYLYQTGALAPVIRWLSRGMQRAAVPPPQPPRAAVRAENIPADGVQANEDAGIAEGQPGGENENQQVNEVEGGQGEVGNRLWGIAKEIKLIVFGFITSLLPGFHNID</sequence>
<feature type="region of interest" description="Disordered" evidence="1">
    <location>
        <begin position="141"/>
        <end position="163"/>
    </location>
</feature>
<evidence type="ECO:0000256" key="1">
    <source>
        <dbReference type="SAM" id="MobiDB-lite"/>
    </source>
</evidence>
<dbReference type="AlphaFoldDB" id="A0ABD3T095"/>
<evidence type="ECO:0000256" key="2">
    <source>
        <dbReference type="SAM" id="Phobius"/>
    </source>
</evidence>
<feature type="region of interest" description="Disordered" evidence="1">
    <location>
        <begin position="1"/>
        <end position="35"/>
    </location>
</feature>
<dbReference type="EMBL" id="JBJXBP010000005">
    <property type="protein sequence ID" value="KAL3830130.1"/>
    <property type="molecule type" value="Genomic_DNA"/>
</dbReference>
<organism evidence="3 4">
    <name type="scientific">Penstemon smallii</name>
    <dbReference type="NCBI Taxonomy" id="265156"/>
    <lineage>
        <taxon>Eukaryota</taxon>
        <taxon>Viridiplantae</taxon>
        <taxon>Streptophyta</taxon>
        <taxon>Embryophyta</taxon>
        <taxon>Tracheophyta</taxon>
        <taxon>Spermatophyta</taxon>
        <taxon>Magnoliopsida</taxon>
        <taxon>eudicotyledons</taxon>
        <taxon>Gunneridae</taxon>
        <taxon>Pentapetalae</taxon>
        <taxon>asterids</taxon>
        <taxon>lamiids</taxon>
        <taxon>Lamiales</taxon>
        <taxon>Plantaginaceae</taxon>
        <taxon>Cheloneae</taxon>
        <taxon>Penstemon</taxon>
    </lineage>
</organism>
<dbReference type="Proteomes" id="UP001634393">
    <property type="component" value="Unassembled WGS sequence"/>
</dbReference>
<evidence type="ECO:0000313" key="3">
    <source>
        <dbReference type="EMBL" id="KAL3830130.1"/>
    </source>
</evidence>
<evidence type="ECO:0008006" key="5">
    <source>
        <dbReference type="Google" id="ProtNLM"/>
    </source>
</evidence>
<feature type="compositionally biased region" description="Low complexity" evidence="1">
    <location>
        <begin position="147"/>
        <end position="163"/>
    </location>
</feature>
<gene>
    <name evidence="3" type="ORF">ACJIZ3_018932</name>
</gene>
<name>A0ABD3T095_9LAMI</name>
<feature type="compositionally biased region" description="Low complexity" evidence="1">
    <location>
        <begin position="12"/>
        <end position="22"/>
    </location>
</feature>